<name>A0AAD5CPN3_AMBAR</name>
<comment type="caution">
    <text evidence="5">The sequence shown here is derived from an EMBL/GenBank/DDBJ whole genome shotgun (WGS) entry which is preliminary data.</text>
</comment>
<evidence type="ECO:0000313" key="5">
    <source>
        <dbReference type="EMBL" id="KAI7745667.1"/>
    </source>
</evidence>
<evidence type="ECO:0000256" key="1">
    <source>
        <dbReference type="ARBA" id="ARBA00005771"/>
    </source>
</evidence>
<dbReference type="AlphaFoldDB" id="A0AAD5CPN3"/>
<dbReference type="EMBL" id="JAMZMK010007175">
    <property type="protein sequence ID" value="KAI7745667.1"/>
    <property type="molecule type" value="Genomic_DNA"/>
</dbReference>
<evidence type="ECO:0000313" key="6">
    <source>
        <dbReference type="Proteomes" id="UP001206925"/>
    </source>
</evidence>
<protein>
    <recommendedName>
        <fullName evidence="3">Sulfotransferase</fullName>
        <ecNumber evidence="3">2.8.2.-</ecNumber>
    </recommendedName>
</protein>
<keyword evidence="6" id="KW-1185">Reference proteome</keyword>
<evidence type="ECO:0000256" key="3">
    <source>
        <dbReference type="RuleBase" id="RU361155"/>
    </source>
</evidence>
<dbReference type="EC" id="2.8.2.-" evidence="3"/>
<accession>A0AAD5CPN3</accession>
<evidence type="ECO:0000256" key="2">
    <source>
        <dbReference type="ARBA" id="ARBA00022679"/>
    </source>
</evidence>
<dbReference type="InterPro" id="IPR000863">
    <property type="entry name" value="Sulfotransferase_dom"/>
</dbReference>
<dbReference type="PANTHER" id="PTHR11783">
    <property type="entry name" value="SULFOTRANSFERASE SULT"/>
    <property type="match status" value="1"/>
</dbReference>
<dbReference type="Gene3D" id="3.40.50.300">
    <property type="entry name" value="P-loop containing nucleotide triphosphate hydrolases"/>
    <property type="match status" value="2"/>
</dbReference>
<feature type="domain" description="Sulfotransferase" evidence="4">
    <location>
        <begin position="210"/>
        <end position="300"/>
    </location>
</feature>
<proteinExistence type="inferred from homology"/>
<keyword evidence="2 3" id="KW-0808">Transferase</keyword>
<organism evidence="5 6">
    <name type="scientific">Ambrosia artemisiifolia</name>
    <name type="common">Common ragweed</name>
    <dbReference type="NCBI Taxonomy" id="4212"/>
    <lineage>
        <taxon>Eukaryota</taxon>
        <taxon>Viridiplantae</taxon>
        <taxon>Streptophyta</taxon>
        <taxon>Embryophyta</taxon>
        <taxon>Tracheophyta</taxon>
        <taxon>Spermatophyta</taxon>
        <taxon>Magnoliopsida</taxon>
        <taxon>eudicotyledons</taxon>
        <taxon>Gunneridae</taxon>
        <taxon>Pentapetalae</taxon>
        <taxon>asterids</taxon>
        <taxon>campanulids</taxon>
        <taxon>Asterales</taxon>
        <taxon>Asteraceae</taxon>
        <taxon>Asteroideae</taxon>
        <taxon>Heliantheae alliance</taxon>
        <taxon>Heliantheae</taxon>
        <taxon>Ambrosia</taxon>
    </lineage>
</organism>
<gene>
    <name evidence="5" type="ORF">M8C21_030422</name>
</gene>
<reference evidence="5" key="1">
    <citation type="submission" date="2022-06" db="EMBL/GenBank/DDBJ databases">
        <title>Uncovering the hologenomic basis of an extraordinary plant invasion.</title>
        <authorList>
            <person name="Bieker V.C."/>
            <person name="Martin M.D."/>
            <person name="Gilbert T."/>
            <person name="Hodgins K."/>
            <person name="Battlay P."/>
            <person name="Petersen B."/>
            <person name="Wilson J."/>
        </authorList>
    </citation>
    <scope>NUCLEOTIDE SEQUENCE</scope>
    <source>
        <strain evidence="5">AA19_3_7</strain>
        <tissue evidence="5">Leaf</tissue>
    </source>
</reference>
<dbReference type="GO" id="GO:0008146">
    <property type="term" value="F:sulfotransferase activity"/>
    <property type="evidence" value="ECO:0007669"/>
    <property type="project" value="InterPro"/>
</dbReference>
<dbReference type="InterPro" id="IPR027417">
    <property type="entry name" value="P-loop_NTPase"/>
</dbReference>
<dbReference type="SUPFAM" id="SSF52540">
    <property type="entry name" value="P-loop containing nucleoside triphosphate hydrolases"/>
    <property type="match status" value="1"/>
</dbReference>
<comment type="similarity">
    <text evidence="1 3">Belongs to the sulfotransferase 1 family.</text>
</comment>
<sequence>MLSSQSLPITKEPKQDAEYNKICEEYNHRLKTLPKGNGWRVQHLYNYNGFWLDFATLKTNMLLNTYFKSQPSDIFLASFMKTGTTWLKALMFSTINRHKYSFSNHYLHHHGPQSTFPLIDSEVYPVNDFTHVDPPRLFATHYARSILPLCITSCKCVYICRDPKDVLVSKWIFMSKLRSKDLPALSLDEAFELFCKGVSEYGPYWEHVELKMLAAFMGKPFTLEETEKGVVEEIVRLCSFENVSNLEVNKKGVERFGKLVEVEKRSLFRKGEIGDWRNYLSQEMKDRMDGIFEEKLKGSGLVLTSRD</sequence>
<dbReference type="Pfam" id="PF00685">
    <property type="entry name" value="Sulfotransfer_1"/>
    <property type="match status" value="2"/>
</dbReference>
<evidence type="ECO:0000259" key="4">
    <source>
        <dbReference type="Pfam" id="PF00685"/>
    </source>
</evidence>
<feature type="domain" description="Sulfotransferase" evidence="4">
    <location>
        <begin position="71"/>
        <end position="209"/>
    </location>
</feature>
<dbReference type="Proteomes" id="UP001206925">
    <property type="component" value="Unassembled WGS sequence"/>
</dbReference>